<evidence type="ECO:0000313" key="4">
    <source>
        <dbReference type="Proteomes" id="UP000826271"/>
    </source>
</evidence>
<keyword evidence="2" id="KW-0812">Transmembrane</keyword>
<dbReference type="AlphaFoldDB" id="A0AAV6W3R0"/>
<dbReference type="PANTHER" id="PTHR35318:SF2">
    <property type="entry name" value="OS08G0138900 PROTEIN"/>
    <property type="match status" value="1"/>
</dbReference>
<keyword evidence="2" id="KW-1133">Transmembrane helix</keyword>
<organism evidence="3 4">
    <name type="scientific">Buddleja alternifolia</name>
    <dbReference type="NCBI Taxonomy" id="168488"/>
    <lineage>
        <taxon>Eukaryota</taxon>
        <taxon>Viridiplantae</taxon>
        <taxon>Streptophyta</taxon>
        <taxon>Embryophyta</taxon>
        <taxon>Tracheophyta</taxon>
        <taxon>Spermatophyta</taxon>
        <taxon>Magnoliopsida</taxon>
        <taxon>eudicotyledons</taxon>
        <taxon>Gunneridae</taxon>
        <taxon>Pentapetalae</taxon>
        <taxon>asterids</taxon>
        <taxon>lamiids</taxon>
        <taxon>Lamiales</taxon>
        <taxon>Scrophulariaceae</taxon>
        <taxon>Buddlejeae</taxon>
        <taxon>Buddleja</taxon>
    </lineage>
</organism>
<keyword evidence="2" id="KW-0472">Membrane</keyword>
<protein>
    <submittedName>
        <fullName evidence="3">Uncharacterized protein</fullName>
    </submittedName>
</protein>
<reference evidence="3" key="1">
    <citation type="submission" date="2019-10" db="EMBL/GenBank/DDBJ databases">
        <authorList>
            <person name="Zhang R."/>
            <person name="Pan Y."/>
            <person name="Wang J."/>
            <person name="Ma R."/>
            <person name="Yu S."/>
        </authorList>
    </citation>
    <scope>NUCLEOTIDE SEQUENCE</scope>
    <source>
        <strain evidence="3">LA-IB0</strain>
        <tissue evidence="3">Leaf</tissue>
    </source>
</reference>
<name>A0AAV6W3R0_9LAMI</name>
<evidence type="ECO:0000313" key="3">
    <source>
        <dbReference type="EMBL" id="KAG8365024.1"/>
    </source>
</evidence>
<proteinExistence type="predicted"/>
<comment type="caution">
    <text evidence="3">The sequence shown here is derived from an EMBL/GenBank/DDBJ whole genome shotgun (WGS) entry which is preliminary data.</text>
</comment>
<feature type="transmembrane region" description="Helical" evidence="2">
    <location>
        <begin position="6"/>
        <end position="27"/>
    </location>
</feature>
<feature type="compositionally biased region" description="Basic and acidic residues" evidence="1">
    <location>
        <begin position="117"/>
        <end position="130"/>
    </location>
</feature>
<evidence type="ECO:0000256" key="2">
    <source>
        <dbReference type="SAM" id="Phobius"/>
    </source>
</evidence>
<keyword evidence="4" id="KW-1185">Reference proteome</keyword>
<dbReference type="PANTHER" id="PTHR35318">
    <property type="entry name" value="BNAA10G08410D PROTEIN"/>
    <property type="match status" value="1"/>
</dbReference>
<evidence type="ECO:0000256" key="1">
    <source>
        <dbReference type="SAM" id="MobiDB-lite"/>
    </source>
</evidence>
<gene>
    <name evidence="3" type="ORF">BUALT_Bualt18G0059900</name>
</gene>
<dbReference type="EMBL" id="WHWC01000018">
    <property type="protein sequence ID" value="KAG8365024.1"/>
    <property type="molecule type" value="Genomic_DNA"/>
</dbReference>
<dbReference type="Proteomes" id="UP000826271">
    <property type="component" value="Unassembled WGS sequence"/>
</dbReference>
<accession>A0AAV6W3R0</accession>
<sequence>MQLSPFLIAGSISFCVSVFALFVCLFVNMKFLLEFVTCCGSCDRQPAEETRLLVVQESRRRGGRRKGRARGSSGEWRPSLTSISEEAALMAEKISNVERPVEAWRRKLKRKVSSMSQRDRNRSSDRDYDR</sequence>
<feature type="region of interest" description="Disordered" evidence="1">
    <location>
        <begin position="107"/>
        <end position="130"/>
    </location>
</feature>